<organism evidence="2 3">
    <name type="scientific">Paraburkholderia haematera</name>
    <dbReference type="NCBI Taxonomy" id="2793077"/>
    <lineage>
        <taxon>Bacteria</taxon>
        <taxon>Pseudomonadati</taxon>
        <taxon>Pseudomonadota</taxon>
        <taxon>Betaproteobacteria</taxon>
        <taxon>Burkholderiales</taxon>
        <taxon>Burkholderiaceae</taxon>
        <taxon>Paraburkholderia</taxon>
    </lineage>
</organism>
<evidence type="ECO:0000256" key="1">
    <source>
        <dbReference type="SAM" id="MobiDB-lite"/>
    </source>
</evidence>
<evidence type="ECO:0000313" key="3">
    <source>
        <dbReference type="Proteomes" id="UP000672526"/>
    </source>
</evidence>
<proteinExistence type="predicted"/>
<accession>A0ABN7MEI7</accession>
<keyword evidence="3" id="KW-1185">Reference proteome</keyword>
<name>A0ABN7MEI7_9BURK</name>
<gene>
    <name evidence="2" type="ORF">R69888_05121</name>
</gene>
<reference evidence="2 3" key="1">
    <citation type="submission" date="2021-02" db="EMBL/GenBank/DDBJ databases">
        <authorList>
            <person name="Vanwijnsberghe S."/>
        </authorList>
    </citation>
    <scope>NUCLEOTIDE SEQUENCE [LARGE SCALE GENOMIC DNA]</scope>
    <source>
        <strain evidence="2 3">LMG 31837</strain>
    </source>
</reference>
<dbReference type="EMBL" id="CAJNBK010000018">
    <property type="protein sequence ID" value="CAE6799115.1"/>
    <property type="molecule type" value="Genomic_DNA"/>
</dbReference>
<evidence type="ECO:0000313" key="2">
    <source>
        <dbReference type="EMBL" id="CAE6799115.1"/>
    </source>
</evidence>
<protein>
    <submittedName>
        <fullName evidence="2">Uncharacterized protein</fullName>
    </submittedName>
</protein>
<dbReference type="Proteomes" id="UP000672526">
    <property type="component" value="Unassembled WGS sequence"/>
</dbReference>
<feature type="region of interest" description="Disordered" evidence="1">
    <location>
        <begin position="1"/>
        <end position="25"/>
    </location>
</feature>
<sequence length="66" mass="7464">MTHDRQNGTETRYVAPPGEGSRVEASLATDDRPESMAMNGRTNWAWANGRLGYDWMDSHYLVTDFA</sequence>
<comment type="caution">
    <text evidence="2">The sequence shown here is derived from an EMBL/GenBank/DDBJ whole genome shotgun (WGS) entry which is preliminary data.</text>
</comment>